<dbReference type="InterPro" id="IPR022023">
    <property type="entry name" value="U1snRNP70_N"/>
</dbReference>
<dbReference type="EMBL" id="JAPMOS010000003">
    <property type="protein sequence ID" value="KAJ4462358.1"/>
    <property type="molecule type" value="Genomic_DNA"/>
</dbReference>
<comment type="caution">
    <text evidence="8">The sequence shown here is derived from an EMBL/GenBank/DDBJ whole genome shotgun (WGS) entry which is preliminary data.</text>
</comment>
<evidence type="ECO:0000256" key="1">
    <source>
        <dbReference type="ARBA" id="ARBA00004123"/>
    </source>
</evidence>
<dbReference type="PANTHER" id="PTHR13952">
    <property type="entry name" value="U1 SMALL NUCLEAR RIBONUCLEOPROTEIN 70 KD"/>
    <property type="match status" value="1"/>
</dbReference>
<comment type="subcellular location">
    <subcellularLocation>
        <location evidence="1">Nucleus</location>
    </subcellularLocation>
</comment>
<keyword evidence="9" id="KW-1185">Reference proteome</keyword>
<evidence type="ECO:0000259" key="7">
    <source>
        <dbReference type="PROSITE" id="PS50102"/>
    </source>
</evidence>
<dbReference type="Gene3D" id="3.30.70.330">
    <property type="match status" value="1"/>
</dbReference>
<feature type="domain" description="RRM" evidence="7">
    <location>
        <begin position="101"/>
        <end position="179"/>
    </location>
</feature>
<dbReference type="Pfam" id="PF00076">
    <property type="entry name" value="RRM_1"/>
    <property type="match status" value="1"/>
</dbReference>
<dbReference type="PANTHER" id="PTHR13952:SF5">
    <property type="entry name" value="U1 SMALL NUCLEAR RIBONUCLEOPROTEIN 70 KDA"/>
    <property type="match status" value="1"/>
</dbReference>
<accession>A0ABQ8UT90</accession>
<dbReference type="InterPro" id="IPR000504">
    <property type="entry name" value="RRM_dom"/>
</dbReference>
<evidence type="ECO:0000313" key="9">
    <source>
        <dbReference type="Proteomes" id="UP001141327"/>
    </source>
</evidence>
<dbReference type="CDD" id="cd12236">
    <property type="entry name" value="RRM_snRNP70"/>
    <property type="match status" value="1"/>
</dbReference>
<dbReference type="PROSITE" id="PS50102">
    <property type="entry name" value="RRM"/>
    <property type="match status" value="1"/>
</dbReference>
<protein>
    <submittedName>
        <fullName evidence="8">U1 small nuclear ribonucleoprotein 70 kDa</fullName>
    </submittedName>
</protein>
<evidence type="ECO:0000256" key="3">
    <source>
        <dbReference type="ARBA" id="ARBA00023242"/>
    </source>
</evidence>
<dbReference type="InterPro" id="IPR034143">
    <property type="entry name" value="snRNP70_RRM"/>
</dbReference>
<sequence>MAASALTPQILALFQPGPPLEYIPPPALKTSPTLTGFGQYTSNFENPKDVDFSQFKNIEPKLDKKIRIAKERRSKNEAHVQEEEKQWDPNANSNATGDAYKTLFVARISFDTTERKLRREFEEYGPIKRVRMIYDKKSGNPRGYAFIEYESERDMREAYKRGDGRKIDGRRVLVDVERGRTVRNWRPRRLGSGSAPLLAVMAATTTESPPTQGLRVCGDYCGPLLKRSRAILLLPLEAAAA</sequence>
<dbReference type="Pfam" id="PF12220">
    <property type="entry name" value="U1snRNP70_N"/>
    <property type="match status" value="1"/>
</dbReference>
<evidence type="ECO:0000256" key="4">
    <source>
        <dbReference type="ARBA" id="ARBA00023274"/>
    </source>
</evidence>
<dbReference type="SUPFAM" id="SSF54928">
    <property type="entry name" value="RNA-binding domain, RBD"/>
    <property type="match status" value="1"/>
</dbReference>
<evidence type="ECO:0000313" key="8">
    <source>
        <dbReference type="EMBL" id="KAJ4462358.1"/>
    </source>
</evidence>
<feature type="region of interest" description="Disordered" evidence="6">
    <location>
        <begin position="72"/>
        <end position="93"/>
    </location>
</feature>
<keyword evidence="2 5" id="KW-0694">RNA-binding</keyword>
<dbReference type="SMART" id="SM00360">
    <property type="entry name" value="RRM"/>
    <property type="match status" value="1"/>
</dbReference>
<name>A0ABQ8UT90_9EUKA</name>
<evidence type="ECO:0000256" key="6">
    <source>
        <dbReference type="SAM" id="MobiDB-lite"/>
    </source>
</evidence>
<keyword evidence="3" id="KW-0539">Nucleus</keyword>
<gene>
    <name evidence="8" type="ORF">PAPYR_979</name>
</gene>
<dbReference type="InterPro" id="IPR051183">
    <property type="entry name" value="U1_U11-U12_snRNP_70-35kDa"/>
</dbReference>
<feature type="compositionally biased region" description="Basic and acidic residues" evidence="6">
    <location>
        <begin position="72"/>
        <end position="87"/>
    </location>
</feature>
<evidence type="ECO:0000256" key="2">
    <source>
        <dbReference type="ARBA" id="ARBA00022884"/>
    </source>
</evidence>
<organism evidence="8 9">
    <name type="scientific">Paratrimastix pyriformis</name>
    <dbReference type="NCBI Taxonomy" id="342808"/>
    <lineage>
        <taxon>Eukaryota</taxon>
        <taxon>Metamonada</taxon>
        <taxon>Preaxostyla</taxon>
        <taxon>Paratrimastigidae</taxon>
        <taxon>Paratrimastix</taxon>
    </lineage>
</organism>
<evidence type="ECO:0000256" key="5">
    <source>
        <dbReference type="PROSITE-ProRule" id="PRU00176"/>
    </source>
</evidence>
<dbReference type="InterPro" id="IPR035979">
    <property type="entry name" value="RBD_domain_sf"/>
</dbReference>
<keyword evidence="4 8" id="KW-0687">Ribonucleoprotein</keyword>
<proteinExistence type="predicted"/>
<reference evidence="8" key="1">
    <citation type="journal article" date="2022" name="bioRxiv">
        <title>Genomics of Preaxostyla Flagellates Illuminates Evolutionary Transitions and the Path Towards Mitochondrial Loss.</title>
        <authorList>
            <person name="Novak L.V.F."/>
            <person name="Treitli S.C."/>
            <person name="Pyrih J."/>
            <person name="Halakuc P."/>
            <person name="Pipaliya S.V."/>
            <person name="Vacek V."/>
            <person name="Brzon O."/>
            <person name="Soukal P."/>
            <person name="Eme L."/>
            <person name="Dacks J.B."/>
            <person name="Karnkowska A."/>
            <person name="Elias M."/>
            <person name="Hampl V."/>
        </authorList>
    </citation>
    <scope>NUCLEOTIDE SEQUENCE</scope>
    <source>
        <strain evidence="8">RCP-MX</strain>
    </source>
</reference>
<dbReference type="InterPro" id="IPR012677">
    <property type="entry name" value="Nucleotide-bd_a/b_plait_sf"/>
</dbReference>
<dbReference type="Proteomes" id="UP001141327">
    <property type="component" value="Unassembled WGS sequence"/>
</dbReference>
<dbReference type="GO" id="GO:1990904">
    <property type="term" value="C:ribonucleoprotein complex"/>
    <property type="evidence" value="ECO:0007669"/>
    <property type="project" value="UniProtKB-KW"/>
</dbReference>